<dbReference type="EMBL" id="LCLU01000008">
    <property type="protein sequence ID" value="KKU22652.1"/>
    <property type="molecule type" value="Genomic_DNA"/>
</dbReference>
<protein>
    <recommendedName>
        <fullName evidence="8">MgtC/SapB/SrpB/YhiD N-terminal domain-containing protein</fullName>
    </recommendedName>
</protein>
<feature type="transmembrane region" description="Helical" evidence="7">
    <location>
        <begin position="12"/>
        <end position="28"/>
    </location>
</feature>
<feature type="transmembrane region" description="Helical" evidence="7">
    <location>
        <begin position="40"/>
        <end position="62"/>
    </location>
</feature>
<evidence type="ECO:0000256" key="4">
    <source>
        <dbReference type="ARBA" id="ARBA00022692"/>
    </source>
</evidence>
<reference evidence="9 10" key="1">
    <citation type="journal article" date="2015" name="Nature">
        <title>rRNA introns, odd ribosomes, and small enigmatic genomes across a large radiation of phyla.</title>
        <authorList>
            <person name="Brown C.T."/>
            <person name="Hug L.A."/>
            <person name="Thomas B.C."/>
            <person name="Sharon I."/>
            <person name="Castelle C.J."/>
            <person name="Singh A."/>
            <person name="Wilkins M.J."/>
            <person name="Williams K.H."/>
            <person name="Banfield J.F."/>
        </authorList>
    </citation>
    <scope>NUCLEOTIDE SEQUENCE [LARGE SCALE GENOMIC DNA]</scope>
</reference>
<proteinExistence type="inferred from homology"/>
<evidence type="ECO:0000256" key="1">
    <source>
        <dbReference type="ARBA" id="ARBA00004651"/>
    </source>
</evidence>
<name>A0A0G1NQS8_9BACT</name>
<sequence>MAYLDSNQLQIFFQLFLAALLGGAIGFERKYVGRPAGMRTYALVCVGAALFTILSTQAFAKFTAQPNNFDPSRIASNVVVGIGFIGAGLIVFRMGRIEGLTTAAGLWLTAGIGMAVGVKFYLVSIFAALLAFFVISIFGWFEDVLISPREEKTQNEE</sequence>
<dbReference type="PANTHER" id="PTHR33778:SF1">
    <property type="entry name" value="MAGNESIUM TRANSPORTER YHID-RELATED"/>
    <property type="match status" value="1"/>
</dbReference>
<dbReference type="Proteomes" id="UP000034569">
    <property type="component" value="Unassembled WGS sequence"/>
</dbReference>
<evidence type="ECO:0000256" key="5">
    <source>
        <dbReference type="ARBA" id="ARBA00022989"/>
    </source>
</evidence>
<comment type="caution">
    <text evidence="9">The sequence shown here is derived from an EMBL/GenBank/DDBJ whole genome shotgun (WGS) entry which is preliminary data.</text>
</comment>
<evidence type="ECO:0000256" key="2">
    <source>
        <dbReference type="ARBA" id="ARBA00009298"/>
    </source>
</evidence>
<evidence type="ECO:0000256" key="6">
    <source>
        <dbReference type="ARBA" id="ARBA00023136"/>
    </source>
</evidence>
<dbReference type="PANTHER" id="PTHR33778">
    <property type="entry name" value="PROTEIN MGTC"/>
    <property type="match status" value="1"/>
</dbReference>
<evidence type="ECO:0000256" key="7">
    <source>
        <dbReference type="SAM" id="Phobius"/>
    </source>
</evidence>
<comment type="subcellular location">
    <subcellularLocation>
        <location evidence="1">Cell membrane</location>
        <topology evidence="1">Multi-pass membrane protein</topology>
    </subcellularLocation>
</comment>
<evidence type="ECO:0000313" key="10">
    <source>
        <dbReference type="Proteomes" id="UP000034569"/>
    </source>
</evidence>
<comment type="similarity">
    <text evidence="2">Belongs to the MgtC/SapB family.</text>
</comment>
<dbReference type="GO" id="GO:0005886">
    <property type="term" value="C:plasma membrane"/>
    <property type="evidence" value="ECO:0007669"/>
    <property type="project" value="UniProtKB-SubCell"/>
</dbReference>
<evidence type="ECO:0000256" key="3">
    <source>
        <dbReference type="ARBA" id="ARBA00022475"/>
    </source>
</evidence>
<keyword evidence="3" id="KW-1003">Cell membrane</keyword>
<feature type="transmembrane region" description="Helical" evidence="7">
    <location>
        <begin position="122"/>
        <end position="141"/>
    </location>
</feature>
<dbReference type="AlphaFoldDB" id="A0A0G1NQS8"/>
<feature type="transmembrane region" description="Helical" evidence="7">
    <location>
        <begin position="74"/>
        <end position="92"/>
    </location>
</feature>
<keyword evidence="4 7" id="KW-0812">Transmembrane</keyword>
<evidence type="ECO:0000313" key="9">
    <source>
        <dbReference type="EMBL" id="KKU22652.1"/>
    </source>
</evidence>
<dbReference type="PRINTS" id="PR01837">
    <property type="entry name" value="MGTCSAPBPROT"/>
</dbReference>
<keyword evidence="5 7" id="KW-1133">Transmembrane helix</keyword>
<evidence type="ECO:0000259" key="8">
    <source>
        <dbReference type="Pfam" id="PF02308"/>
    </source>
</evidence>
<keyword evidence="6 7" id="KW-0472">Membrane</keyword>
<gene>
    <name evidence="9" type="ORF">UX33_C0008G0028</name>
</gene>
<dbReference type="InterPro" id="IPR003416">
    <property type="entry name" value="MgtC/SapB/SrpB/YhiD_fam"/>
</dbReference>
<feature type="transmembrane region" description="Helical" evidence="7">
    <location>
        <begin position="99"/>
        <end position="116"/>
    </location>
</feature>
<accession>A0A0G1NQS8</accession>
<dbReference type="Pfam" id="PF02308">
    <property type="entry name" value="MgtC"/>
    <property type="match status" value="1"/>
</dbReference>
<dbReference type="InterPro" id="IPR049177">
    <property type="entry name" value="MgtC_SapB_SrpB_YhiD_N"/>
</dbReference>
<feature type="domain" description="MgtC/SapB/SrpB/YhiD N-terminal" evidence="8">
    <location>
        <begin position="15"/>
        <end position="142"/>
    </location>
</feature>
<organism evidence="9 10">
    <name type="scientific">Candidatus Azambacteria bacterium GW2011_GWC1_46_13</name>
    <dbReference type="NCBI Taxonomy" id="1618619"/>
    <lineage>
        <taxon>Bacteria</taxon>
        <taxon>Candidatus Azamiibacteriota</taxon>
    </lineage>
</organism>